<feature type="region of interest" description="Disordered" evidence="1">
    <location>
        <begin position="647"/>
        <end position="688"/>
    </location>
</feature>
<feature type="compositionally biased region" description="Low complexity" evidence="1">
    <location>
        <begin position="647"/>
        <end position="664"/>
    </location>
</feature>
<feature type="compositionally biased region" description="Polar residues" evidence="1">
    <location>
        <begin position="460"/>
        <end position="473"/>
    </location>
</feature>
<name>A0AAV2TXB4_CALDB</name>
<evidence type="ECO:0000256" key="1">
    <source>
        <dbReference type="SAM" id="MobiDB-lite"/>
    </source>
</evidence>
<feature type="compositionally biased region" description="Low complexity" evidence="1">
    <location>
        <begin position="944"/>
        <end position="968"/>
    </location>
</feature>
<feature type="region of interest" description="Disordered" evidence="1">
    <location>
        <begin position="1041"/>
        <end position="1125"/>
    </location>
</feature>
<feature type="region of interest" description="Disordered" evidence="1">
    <location>
        <begin position="1420"/>
        <end position="1439"/>
    </location>
</feature>
<feature type="region of interest" description="Disordered" evidence="1">
    <location>
        <begin position="1592"/>
        <end position="1707"/>
    </location>
</feature>
<evidence type="ECO:0000313" key="3">
    <source>
        <dbReference type="Proteomes" id="UP001497525"/>
    </source>
</evidence>
<feature type="region of interest" description="Disordered" evidence="1">
    <location>
        <begin position="1479"/>
        <end position="1500"/>
    </location>
</feature>
<feature type="region of interest" description="Disordered" evidence="1">
    <location>
        <begin position="517"/>
        <end position="552"/>
    </location>
</feature>
<feature type="compositionally biased region" description="Polar residues" evidence="1">
    <location>
        <begin position="1204"/>
        <end position="1219"/>
    </location>
</feature>
<feature type="compositionally biased region" description="Polar residues" evidence="1">
    <location>
        <begin position="805"/>
        <end position="822"/>
    </location>
</feature>
<feature type="compositionally biased region" description="Polar residues" evidence="1">
    <location>
        <begin position="517"/>
        <end position="526"/>
    </location>
</feature>
<sequence length="2115" mass="228535">MSTEGVCAYGPTVTELESLTHAEVVKRRRLRLLQVRVQANRNSKKMREAYEKRRACLARTVACALKEEFVWHARTELDVKLKQLQKALEECGKGQNKALNWRDPIPEMKRKKADAQRKADHRHELAMRVLSEQIHSHEEKEHEAKDRLQYVRGVERERAALIASLPPPEAPDYRESTKSPTPQPVVLVYDAATKNPVHAQMRPSNVTVTNMKETTTDNEGVQADQGQFLDAVTAAEMEERKMQNASRMDSLRAHEDLLKADLRGQNAIKRERVHRHYEALLTQLGEIDRKNIALRRRGMESGPAPGGLKDERVVNERLERAFEAEVLRQLAELQPKDGDPVIANSMERAMDVARILGFDNDAAEREEMQATKTVPDERTLVAGSKDASVMVSLDQDTTERRLESKVAVSQASESVQVNSQLIAQSSSDTTACISEVLGKDETVVDEKPVDDLSAEHAPTSDLTPSQNEVSESTLGPGERPELPPVSRRRISSSSRSAGSGSTQLPWTYTTTLIDLNHSDSSNSSQPRYRVWSVSGSEASERETSHQSDSASVQSELLRQQQALDEELAAIDRRIARLRLGSIRDASETPSSSLGGITEQGGKQSERQHTSTCATQPKPLTPREQYVVEGHATQDSAVRNLREESLNKLSPISSRSSSRVDSAYSNLREATPSVECNSSKRGNDPHLRGPLTAQILDKLSAIVRSQVESERQFSSSSSNLVSSRPSSSVSSSSRARSRKLTGTHTAPETNGLIITAMVTGPPSSYQDESSQPSRVRPSSRTSLTSSSFAPSSSSSSTEELQTTVSNGPSREQTNQSGIQSNSKESGDSHVVVPSVQLPISPPPSGRRVTSAEPRSSAFADKVSGDSLLGSSENNMAAAQKTLLTANITLVNRLADELARVAFNEACDEIRSEEQQRKESEHVTSATFSSTHSDRNVGSTTLMPTSSVSLPSALRASSRSPNSPSSVSSAQRISMLGQGDTLSRVLSSSSSSDSLKAQLKTLLTNSLINSLVSQTNNGSSSCVNDTNTSNLLRSLLSSLSLRSGDMNRGVDRSDLPARPHKENTHTSKFTLTKSVCTSPSSPSAAEAGHQDSNPLQTRDCKTSSSVVSPSTVECTSPSSASTISADNQPTVTNKIGITVQALKERVLSNYVKVDKDWLLSLAGQKQQTPSDSPATINSSTTDSSGAENLFQPLSPVEIPYEDVGSVSGTNSSRTQNSQTPIGSGDTRHIESVHFTASTSRRCMSPSHPAWHSGTVSFKPLPPLDEAVSEESLTNATIFESEKGTSSTDTYYTTPLSWSDGRKGSDFASLSVGSTSNSNLEPVSKFEVGPASSFSFSAVSPSNPTEESTLHRLRKNIPSTPVEPAEHEVVPIVGSDPSSSLHGQYEDSDGYVTSSSPQKDCGSDSAPVLDHYTRATTTTIDSSIVWDDADPHRPNTKGSTGEIMQTTEPQMEKSGTDATLTSERLGISDPNGECLVVPEIKEPRPSSPAEGAVDVSHPNQIGKSAGSLSMPTIFIDGLAEFDDDKDTTHPYRFTEPLYASWSNFLHNTISSGFGWSVSDSLQSFEQHEASCRSPTLSKLEVPPTAAHTAIAPSPLSKVGTVSKSGVKRTQTRPAGVRNPPIRNENGIPRNPWESMRRTVKPKVFQPSVGDRSGSRHTSRVGRSAKAGLARANLTRNSRSRPYSLGSRSRQGKGEGGTGSLSVTRTKQRQPRIHSISATKVVRNPPPAKRQSVLPVHKFRSAEKIPYGTPLCSGHSASLSVVPENQSIMPKSQALAQVIDNLVPGSSKRIYSSGVHADLRLFRKHPTEEARHLRNPMSFGSLATSTSSVSVEQTLRDRLARWRYARLTRPRYIFPTAAPSGPEGVAALNPLASDTASPSTSTSSHPVPPNQISTSAAVHRTSSPQQNSSPTLGQYALDDGSTTTSFWINEVGIPAVLEHRPSSPTPGETGLPAVSSDEGSAAAGSQSASVPSAFPFSAFDLDVPPAACAGDELTSGKVNSVRFASSPVSHSLSSESPNRELRQAQAGEISTMPISSIAEAIRMGIESATVSSSSQPMTHSSRIISSNKLSNAHIAAVNYPSTITIQQQREEMARVNRLRMKEFDKLRRQRLLRRKKRMT</sequence>
<feature type="region of interest" description="Disordered" evidence="1">
    <location>
        <begin position="910"/>
        <end position="970"/>
    </location>
</feature>
<proteinExistence type="predicted"/>
<evidence type="ECO:0000313" key="2">
    <source>
        <dbReference type="EMBL" id="CAL5140856.1"/>
    </source>
</evidence>
<dbReference type="Proteomes" id="UP001497525">
    <property type="component" value="Unassembled WGS sequence"/>
</dbReference>
<feature type="region of interest" description="Disordered" evidence="1">
    <location>
        <begin position="711"/>
        <end position="856"/>
    </location>
</feature>
<feature type="compositionally biased region" description="Polar residues" evidence="1">
    <location>
        <begin position="1162"/>
        <end position="1184"/>
    </location>
</feature>
<reference evidence="2" key="1">
    <citation type="submission" date="2024-06" db="EMBL/GenBank/DDBJ databases">
        <authorList>
            <person name="Liu X."/>
            <person name="Lenzi L."/>
            <person name="Haldenby T S."/>
            <person name="Uol C."/>
        </authorList>
    </citation>
    <scope>NUCLEOTIDE SEQUENCE</scope>
</reference>
<feature type="compositionally biased region" description="Polar residues" evidence="1">
    <location>
        <begin position="921"/>
        <end position="943"/>
    </location>
</feature>
<gene>
    <name evidence="2" type="ORF">CDAUBV1_LOCUS16161</name>
</gene>
<feature type="compositionally biased region" description="Low complexity" evidence="1">
    <location>
        <begin position="711"/>
        <end position="733"/>
    </location>
</feature>
<feature type="region of interest" description="Disordered" evidence="1">
    <location>
        <begin position="1372"/>
        <end position="1405"/>
    </location>
</feature>
<accession>A0AAV2TXB4</accession>
<feature type="region of interest" description="Disordered" evidence="1">
    <location>
        <begin position="1933"/>
        <end position="1963"/>
    </location>
</feature>
<feature type="region of interest" description="Disordered" evidence="1">
    <location>
        <begin position="1861"/>
        <end position="1912"/>
    </location>
</feature>
<feature type="compositionally biased region" description="Low complexity" evidence="1">
    <location>
        <begin position="1869"/>
        <end position="1881"/>
    </location>
</feature>
<feature type="region of interest" description="Disordered" evidence="1">
    <location>
        <begin position="584"/>
        <end position="622"/>
    </location>
</feature>
<feature type="region of interest" description="Disordered" evidence="1">
    <location>
        <begin position="453"/>
        <end position="504"/>
    </location>
</feature>
<feature type="compositionally biased region" description="Polar residues" evidence="1">
    <location>
        <begin position="1670"/>
        <end position="1685"/>
    </location>
</feature>
<feature type="region of interest" description="Disordered" evidence="1">
    <location>
        <begin position="1162"/>
        <end position="1226"/>
    </location>
</feature>
<feature type="compositionally biased region" description="Polar residues" evidence="1">
    <location>
        <begin position="1886"/>
        <end position="1908"/>
    </location>
</feature>
<protein>
    <submittedName>
        <fullName evidence="2">Uncharacterized protein</fullName>
    </submittedName>
</protein>
<organism evidence="2 3">
    <name type="scientific">Calicophoron daubneyi</name>
    <name type="common">Rumen fluke</name>
    <name type="synonym">Paramphistomum daubneyi</name>
    <dbReference type="NCBI Taxonomy" id="300641"/>
    <lineage>
        <taxon>Eukaryota</taxon>
        <taxon>Metazoa</taxon>
        <taxon>Spiralia</taxon>
        <taxon>Lophotrochozoa</taxon>
        <taxon>Platyhelminthes</taxon>
        <taxon>Trematoda</taxon>
        <taxon>Digenea</taxon>
        <taxon>Plagiorchiida</taxon>
        <taxon>Pronocephalata</taxon>
        <taxon>Paramphistomoidea</taxon>
        <taxon>Paramphistomidae</taxon>
        <taxon>Calicophoron</taxon>
    </lineage>
</organism>
<feature type="compositionally biased region" description="Basic and acidic residues" evidence="1">
    <location>
        <begin position="910"/>
        <end position="920"/>
    </location>
</feature>
<comment type="caution">
    <text evidence="2">The sequence shown here is derived from an EMBL/GenBank/DDBJ whole genome shotgun (WGS) entry which is preliminary data.</text>
</comment>
<feature type="compositionally biased region" description="Polar residues" evidence="1">
    <location>
        <begin position="1064"/>
        <end position="1081"/>
    </location>
</feature>
<feature type="compositionally biased region" description="Low complexity" evidence="1">
    <location>
        <begin position="1100"/>
        <end position="1117"/>
    </location>
</feature>
<feature type="compositionally biased region" description="Low complexity" evidence="1">
    <location>
        <begin position="767"/>
        <end position="804"/>
    </location>
</feature>
<feature type="compositionally biased region" description="Basic and acidic residues" evidence="1">
    <location>
        <begin position="1046"/>
        <end position="1063"/>
    </location>
</feature>
<dbReference type="EMBL" id="CAXLJL010000800">
    <property type="protein sequence ID" value="CAL5140856.1"/>
    <property type="molecule type" value="Genomic_DNA"/>
</dbReference>
<feature type="compositionally biased region" description="Low complexity" evidence="1">
    <location>
        <begin position="1949"/>
        <end position="1963"/>
    </location>
</feature>
<feature type="compositionally biased region" description="Low complexity" evidence="1">
    <location>
        <begin position="491"/>
        <end position="501"/>
    </location>
</feature>